<organism evidence="1 2">
    <name type="scientific">Stylosanthes scabra</name>
    <dbReference type="NCBI Taxonomy" id="79078"/>
    <lineage>
        <taxon>Eukaryota</taxon>
        <taxon>Viridiplantae</taxon>
        <taxon>Streptophyta</taxon>
        <taxon>Embryophyta</taxon>
        <taxon>Tracheophyta</taxon>
        <taxon>Spermatophyta</taxon>
        <taxon>Magnoliopsida</taxon>
        <taxon>eudicotyledons</taxon>
        <taxon>Gunneridae</taxon>
        <taxon>Pentapetalae</taxon>
        <taxon>rosids</taxon>
        <taxon>fabids</taxon>
        <taxon>Fabales</taxon>
        <taxon>Fabaceae</taxon>
        <taxon>Papilionoideae</taxon>
        <taxon>50 kb inversion clade</taxon>
        <taxon>dalbergioids sensu lato</taxon>
        <taxon>Dalbergieae</taxon>
        <taxon>Pterocarpus clade</taxon>
        <taxon>Stylosanthes</taxon>
    </lineage>
</organism>
<comment type="caution">
    <text evidence="1">The sequence shown here is derived from an EMBL/GenBank/DDBJ whole genome shotgun (WGS) entry which is preliminary data.</text>
</comment>
<evidence type="ECO:0000313" key="1">
    <source>
        <dbReference type="EMBL" id="MED6198813.1"/>
    </source>
</evidence>
<protein>
    <submittedName>
        <fullName evidence="1">Uncharacterized protein</fullName>
    </submittedName>
</protein>
<gene>
    <name evidence="1" type="ORF">PIB30_070027</name>
</gene>
<accession>A0ABU6XPP2</accession>
<sequence length="112" mass="12333">MFRQSWPSHPLSWRRNRVEVRIVTEQEGMAFPGAGAVGKGGGQGAPRMDSSWTAVEDSVKKHKAAVVGVALELGLKGVLKAQSKSTIDSVPKYYFGQLLGSIFFKRWNPIPY</sequence>
<proteinExistence type="predicted"/>
<dbReference type="Proteomes" id="UP001341840">
    <property type="component" value="Unassembled WGS sequence"/>
</dbReference>
<name>A0ABU6XPP2_9FABA</name>
<evidence type="ECO:0000313" key="2">
    <source>
        <dbReference type="Proteomes" id="UP001341840"/>
    </source>
</evidence>
<keyword evidence="2" id="KW-1185">Reference proteome</keyword>
<dbReference type="EMBL" id="JASCZI010212228">
    <property type="protein sequence ID" value="MED6198813.1"/>
    <property type="molecule type" value="Genomic_DNA"/>
</dbReference>
<reference evidence="1 2" key="1">
    <citation type="journal article" date="2023" name="Plants (Basel)">
        <title>Bridging the Gap: Combining Genomics and Transcriptomics Approaches to Understand Stylosanthes scabra, an Orphan Legume from the Brazilian Caatinga.</title>
        <authorList>
            <person name="Ferreira-Neto J.R.C."/>
            <person name="da Silva M.D."/>
            <person name="Binneck E."/>
            <person name="de Melo N.F."/>
            <person name="da Silva R.H."/>
            <person name="de Melo A.L.T.M."/>
            <person name="Pandolfi V."/>
            <person name="Bustamante F.O."/>
            <person name="Brasileiro-Vidal A.C."/>
            <person name="Benko-Iseppon A.M."/>
        </authorList>
    </citation>
    <scope>NUCLEOTIDE SEQUENCE [LARGE SCALE GENOMIC DNA]</scope>
    <source>
        <tissue evidence="1">Leaves</tissue>
    </source>
</reference>